<organism evidence="1 2">
    <name type="scientific">Thermoanaerobacter pseudethanolicus (strain ATCC 33223 / 39E)</name>
    <name type="common">Clostridium thermohydrosulfuricum</name>
    <dbReference type="NCBI Taxonomy" id="340099"/>
    <lineage>
        <taxon>Bacteria</taxon>
        <taxon>Bacillati</taxon>
        <taxon>Bacillota</taxon>
        <taxon>Clostridia</taxon>
        <taxon>Thermoanaerobacterales</taxon>
        <taxon>Thermoanaerobacteraceae</taxon>
        <taxon>Thermoanaerobacter</taxon>
    </lineage>
</organism>
<dbReference type="RefSeq" id="WP_012269414.1">
    <property type="nucleotide sequence ID" value="NC_010321.1"/>
</dbReference>
<proteinExistence type="predicted"/>
<keyword evidence="2" id="KW-1185">Reference proteome</keyword>
<accession>B0KA70</accession>
<gene>
    <name evidence="1" type="ordered locus">Teth39_1381</name>
</gene>
<dbReference type="HOGENOM" id="CLU_1189445_0_0_9"/>
<dbReference type="EMBL" id="CP000924">
    <property type="protein sequence ID" value="ABY95033.1"/>
    <property type="molecule type" value="Genomic_DNA"/>
</dbReference>
<dbReference type="AlphaFoldDB" id="B0KA70"/>
<dbReference type="STRING" id="340099.Teth39_1381"/>
<evidence type="ECO:0000313" key="2">
    <source>
        <dbReference type="Proteomes" id="UP000002156"/>
    </source>
</evidence>
<name>B0KA70_THEP3</name>
<reference evidence="2" key="1">
    <citation type="submission" date="2008-01" db="EMBL/GenBank/DDBJ databases">
        <title>Complete sequence of Thermoanaerobacter pseudethanolicus 39E.</title>
        <authorList>
            <person name="Copeland A."/>
            <person name="Lucas S."/>
            <person name="Lapidus A."/>
            <person name="Barry K."/>
            <person name="Glavina del Rio T."/>
            <person name="Dalin E."/>
            <person name="Tice H."/>
            <person name="Pitluck S."/>
            <person name="Bruce D."/>
            <person name="Goodwin L."/>
            <person name="Saunders E."/>
            <person name="Brettin T."/>
            <person name="Detter J.C."/>
            <person name="Han C."/>
            <person name="Schmutz J."/>
            <person name="Larimer F."/>
            <person name="Land M."/>
            <person name="Hauser L."/>
            <person name="Kyrpides N."/>
            <person name="Lykidis A."/>
            <person name="Hemme C."/>
            <person name="Fields M.W."/>
            <person name="He Z."/>
            <person name="Zhou J."/>
            <person name="Richardson P."/>
        </authorList>
    </citation>
    <scope>NUCLEOTIDE SEQUENCE [LARGE SCALE GENOMIC DNA]</scope>
    <source>
        <strain evidence="2">ATCC 33223 / DSM 2355 / 39E</strain>
    </source>
</reference>
<dbReference type="KEGG" id="tpd:Teth39_1381"/>
<sequence length="233" mass="27708">MQFIISEGTNCILSFIYGYPFEEEEDLEATLQTIFRIKQLERKVSDKRTVTIQLHRLTFLPETDIAELQYDKLEYEGINTMSYFDENVVIPDEIKELIQNNKRGFLNCYNLKENMSSFRIHLGDFVCFLFDEMYYIYPLTIDKLIEANEFKIHSLLEELFAIEEECFLELCRFHNLYFGSDKELIMCEVFYDLISSLINNNNRYIAVSPVLDKEHLGAMKNYDYKTSIQNDTR</sequence>
<dbReference type="Proteomes" id="UP000002156">
    <property type="component" value="Chromosome"/>
</dbReference>
<protein>
    <submittedName>
        <fullName evidence="1">Uncharacterized protein</fullName>
    </submittedName>
</protein>
<evidence type="ECO:0000313" key="1">
    <source>
        <dbReference type="EMBL" id="ABY95033.1"/>
    </source>
</evidence>